<evidence type="ECO:0000256" key="1">
    <source>
        <dbReference type="ARBA" id="ARBA00009998"/>
    </source>
</evidence>
<evidence type="ECO:0000256" key="2">
    <source>
        <dbReference type="ARBA" id="ARBA00022490"/>
    </source>
</evidence>
<dbReference type="GO" id="GO:0008855">
    <property type="term" value="F:exodeoxyribonuclease VII activity"/>
    <property type="evidence" value="ECO:0007669"/>
    <property type="project" value="UniProtKB-EC"/>
</dbReference>
<dbReference type="Gene3D" id="1.10.287.1040">
    <property type="entry name" value="Exonuclease VII, small subunit"/>
    <property type="match status" value="1"/>
</dbReference>
<dbReference type="SUPFAM" id="SSF116842">
    <property type="entry name" value="XseB-like"/>
    <property type="match status" value="1"/>
</dbReference>
<keyword evidence="8" id="KW-1185">Reference proteome</keyword>
<organism evidence="7 8">
    <name type="scientific">Flavihumibacter fluminis</name>
    <dbReference type="NCBI Taxonomy" id="2909236"/>
    <lineage>
        <taxon>Bacteria</taxon>
        <taxon>Pseudomonadati</taxon>
        <taxon>Bacteroidota</taxon>
        <taxon>Chitinophagia</taxon>
        <taxon>Chitinophagales</taxon>
        <taxon>Chitinophagaceae</taxon>
        <taxon>Flavihumibacter</taxon>
    </lineage>
</organism>
<dbReference type="NCBIfam" id="TIGR01280">
    <property type="entry name" value="xseB"/>
    <property type="match status" value="1"/>
</dbReference>
<evidence type="ECO:0000256" key="4">
    <source>
        <dbReference type="ARBA" id="ARBA00022801"/>
    </source>
</evidence>
<keyword evidence="2" id="KW-0963">Cytoplasm</keyword>
<protein>
    <recommendedName>
        <fullName evidence="6">Exodeoxyribonuclease VII small subunit</fullName>
        <ecNumber evidence="6">3.1.11.6</ecNumber>
    </recommendedName>
</protein>
<dbReference type="Pfam" id="PF02609">
    <property type="entry name" value="Exonuc_VII_S"/>
    <property type="match status" value="1"/>
</dbReference>
<evidence type="ECO:0000256" key="6">
    <source>
        <dbReference type="NCBIfam" id="TIGR01280"/>
    </source>
</evidence>
<dbReference type="InterPro" id="IPR003761">
    <property type="entry name" value="Exonuc_VII_S"/>
</dbReference>
<keyword evidence="5" id="KW-0269">Exonuclease</keyword>
<dbReference type="InterPro" id="IPR037004">
    <property type="entry name" value="Exonuc_VII_ssu_sf"/>
</dbReference>
<proteinExistence type="inferred from homology"/>
<evidence type="ECO:0000256" key="3">
    <source>
        <dbReference type="ARBA" id="ARBA00022722"/>
    </source>
</evidence>
<comment type="similarity">
    <text evidence="1">Belongs to the XseB family.</text>
</comment>
<keyword evidence="4 7" id="KW-0378">Hydrolase</keyword>
<accession>A0ABS9BNJ1</accession>
<evidence type="ECO:0000313" key="8">
    <source>
        <dbReference type="Proteomes" id="UP001200145"/>
    </source>
</evidence>
<dbReference type="Proteomes" id="UP001200145">
    <property type="component" value="Unassembled WGS sequence"/>
</dbReference>
<sequence length="64" mass="7245">METPLTYESAYAELQEIVTALENETISVDELALKVKRATQLVAFCQEKLKSTETELDKIIKTPE</sequence>
<evidence type="ECO:0000313" key="7">
    <source>
        <dbReference type="EMBL" id="MCF1716794.1"/>
    </source>
</evidence>
<keyword evidence="3" id="KW-0540">Nuclease</keyword>
<reference evidence="7 8" key="1">
    <citation type="submission" date="2022-01" db="EMBL/GenBank/DDBJ databases">
        <title>Flavihumibacter sp. nov., isolated from sediment of a river.</title>
        <authorList>
            <person name="Liu H."/>
        </authorList>
    </citation>
    <scope>NUCLEOTIDE SEQUENCE [LARGE SCALE GENOMIC DNA]</scope>
    <source>
        <strain evidence="7 8">RY-1</strain>
    </source>
</reference>
<name>A0ABS9BNJ1_9BACT</name>
<comment type="caution">
    <text evidence="7">The sequence shown here is derived from an EMBL/GenBank/DDBJ whole genome shotgun (WGS) entry which is preliminary data.</text>
</comment>
<dbReference type="EC" id="3.1.11.6" evidence="6"/>
<gene>
    <name evidence="7" type="primary">xseB</name>
    <name evidence="7" type="ORF">L0U88_19285</name>
</gene>
<evidence type="ECO:0000256" key="5">
    <source>
        <dbReference type="ARBA" id="ARBA00022839"/>
    </source>
</evidence>
<dbReference type="EMBL" id="JAKEVY010000006">
    <property type="protein sequence ID" value="MCF1716794.1"/>
    <property type="molecule type" value="Genomic_DNA"/>
</dbReference>